<evidence type="ECO:0000256" key="8">
    <source>
        <dbReference type="ARBA" id="ARBA00034617"/>
    </source>
</evidence>
<dbReference type="RefSeq" id="WP_091520349.1">
    <property type="nucleotide sequence ID" value="NZ_CP049246.1"/>
</dbReference>
<protein>
    <recommendedName>
        <fullName evidence="9">DNA 3'-5' helicase</fullName>
        <ecNumber evidence="9">5.6.2.4</ecNumber>
    </recommendedName>
    <alternativeName>
        <fullName evidence="10">DNA 3'-5' helicase II</fullName>
    </alternativeName>
</protein>
<organism evidence="14 15">
    <name type="scientific">Sphingobacterium lactis</name>
    <dbReference type="NCBI Taxonomy" id="797291"/>
    <lineage>
        <taxon>Bacteria</taxon>
        <taxon>Pseudomonadati</taxon>
        <taxon>Bacteroidota</taxon>
        <taxon>Sphingobacteriia</taxon>
        <taxon>Sphingobacteriales</taxon>
        <taxon>Sphingobacteriaceae</taxon>
        <taxon>Sphingobacterium</taxon>
    </lineage>
</organism>
<dbReference type="InterPro" id="IPR000212">
    <property type="entry name" value="DNA_helicase_UvrD/REP"/>
</dbReference>
<dbReference type="Gene3D" id="3.40.50.300">
    <property type="entry name" value="P-loop containing nucleotide triphosphate hydrolases"/>
    <property type="match status" value="2"/>
</dbReference>
<reference evidence="15" key="1">
    <citation type="submission" date="2016-10" db="EMBL/GenBank/DDBJ databases">
        <authorList>
            <person name="Varghese N."/>
            <person name="Submissions S."/>
        </authorList>
    </citation>
    <scope>NUCLEOTIDE SEQUENCE [LARGE SCALE GENOMIC DNA]</scope>
    <source>
        <strain evidence="15">DSM 22361</strain>
    </source>
</reference>
<dbReference type="GO" id="GO:0000725">
    <property type="term" value="P:recombinational repair"/>
    <property type="evidence" value="ECO:0007669"/>
    <property type="project" value="TreeGrafter"/>
</dbReference>
<name>A0A1H5TND5_9SPHI</name>
<sequence length="606" mass="70034">MFIWEKGSLNDEQEVAILEKDSVLLIACPGSGKTRTLTYKIAYELSRLNSNKEFVIAITYTNNAADEIKERVELLGVDTTQLWIGTIHSFCMEWILKPYHLYSERLKNGFKVCNSFDTEKLLTELCKKYSNPKVTFYDFQYYATINGTYKFTSKNSNQNKHIKAILQEYFGILKENNQLDFEQILFYAYELLKSKPIICTVLCKLFPFILIDEYQDTKEIQYHIISKILSANKGCSKTLIVGDPNQSIYHSLGGYPMPKDDLEKLLGFNLIQLSLDKNYRSSETIINYFDYYKTFATPIIAFGNEKDYNSLITYNLSVSLDNLIEEIAKLILFNVREAGISPNEICIAAPQWVQIASITRKLMIRLPDFSFDGPGMAPFSRDIENFWFKVARIVLTEPSPYMYVRRLRWSKEVLNELDAAGVDVSNLSNKEFLKICNSIEVNENDGLTYLRSFFERICESLKIQIQNFPLLEEHHTSFFASSENRIQRLIDEGNPFIGEIENFRKVFRQRDGITVSTIHGVKGEEYDTVIGFALLNDYVPHFNDTNGYENSKKLLYVLASRARKNLHLISETSRGINYYNPEGKSPTPHLLEYNYEYSIVALDNSD</sequence>
<keyword evidence="7" id="KW-0413">Isomerase</keyword>
<evidence type="ECO:0000259" key="13">
    <source>
        <dbReference type="PROSITE" id="PS51198"/>
    </source>
</evidence>
<dbReference type="Gene3D" id="1.10.10.160">
    <property type="match status" value="1"/>
</dbReference>
<feature type="binding site" evidence="12">
    <location>
        <begin position="27"/>
        <end position="34"/>
    </location>
    <ligand>
        <name>ATP</name>
        <dbReference type="ChEBI" id="CHEBI:30616"/>
    </ligand>
</feature>
<evidence type="ECO:0000313" key="14">
    <source>
        <dbReference type="EMBL" id="SEF64325.1"/>
    </source>
</evidence>
<evidence type="ECO:0000256" key="6">
    <source>
        <dbReference type="ARBA" id="ARBA00023125"/>
    </source>
</evidence>
<dbReference type="OrthoDB" id="1100019at2"/>
<evidence type="ECO:0000256" key="3">
    <source>
        <dbReference type="ARBA" id="ARBA00022801"/>
    </source>
</evidence>
<dbReference type="GO" id="GO:0016887">
    <property type="term" value="F:ATP hydrolysis activity"/>
    <property type="evidence" value="ECO:0007669"/>
    <property type="project" value="RHEA"/>
</dbReference>
<evidence type="ECO:0000256" key="2">
    <source>
        <dbReference type="ARBA" id="ARBA00022741"/>
    </source>
</evidence>
<dbReference type="GO" id="GO:0043138">
    <property type="term" value="F:3'-5' DNA helicase activity"/>
    <property type="evidence" value="ECO:0007669"/>
    <property type="project" value="UniProtKB-EC"/>
</dbReference>
<dbReference type="Pfam" id="PF13361">
    <property type="entry name" value="UvrD_C"/>
    <property type="match status" value="1"/>
</dbReference>
<dbReference type="PANTHER" id="PTHR11070:SF2">
    <property type="entry name" value="ATP-DEPENDENT DNA HELICASE SRS2"/>
    <property type="match status" value="1"/>
</dbReference>
<comment type="catalytic activity">
    <reaction evidence="11">
        <text>ATP + H2O = ADP + phosphate + H(+)</text>
        <dbReference type="Rhea" id="RHEA:13065"/>
        <dbReference type="ChEBI" id="CHEBI:15377"/>
        <dbReference type="ChEBI" id="CHEBI:15378"/>
        <dbReference type="ChEBI" id="CHEBI:30616"/>
        <dbReference type="ChEBI" id="CHEBI:43474"/>
        <dbReference type="ChEBI" id="CHEBI:456216"/>
        <dbReference type="EC" id="5.6.2.4"/>
    </reaction>
</comment>
<evidence type="ECO:0000256" key="4">
    <source>
        <dbReference type="ARBA" id="ARBA00022806"/>
    </source>
</evidence>
<dbReference type="CDD" id="cd17932">
    <property type="entry name" value="DEXQc_UvrD"/>
    <property type="match status" value="1"/>
</dbReference>
<keyword evidence="5 12" id="KW-0067">ATP-binding</keyword>
<comment type="catalytic activity">
    <reaction evidence="8">
        <text>Couples ATP hydrolysis with the unwinding of duplex DNA by translocating in the 3'-5' direction.</text>
        <dbReference type="EC" id="5.6.2.4"/>
    </reaction>
</comment>
<dbReference type="SUPFAM" id="SSF52540">
    <property type="entry name" value="P-loop containing nucleoside triphosphate hydrolases"/>
    <property type="match status" value="1"/>
</dbReference>
<dbReference type="Proteomes" id="UP000236731">
    <property type="component" value="Unassembled WGS sequence"/>
</dbReference>
<dbReference type="Pfam" id="PF00580">
    <property type="entry name" value="UvrD-helicase"/>
    <property type="match status" value="1"/>
</dbReference>
<dbReference type="PROSITE" id="PS51198">
    <property type="entry name" value="UVRD_HELICASE_ATP_BIND"/>
    <property type="match status" value="1"/>
</dbReference>
<dbReference type="EC" id="5.6.2.4" evidence="9"/>
<comment type="similarity">
    <text evidence="1">Belongs to the helicase family. UvrD subfamily.</text>
</comment>
<dbReference type="GO" id="GO:0003677">
    <property type="term" value="F:DNA binding"/>
    <property type="evidence" value="ECO:0007669"/>
    <property type="project" value="UniProtKB-KW"/>
</dbReference>
<keyword evidence="6" id="KW-0238">DNA-binding</keyword>
<keyword evidence="2 12" id="KW-0547">Nucleotide-binding</keyword>
<evidence type="ECO:0000256" key="10">
    <source>
        <dbReference type="ARBA" id="ARBA00034923"/>
    </source>
</evidence>
<evidence type="ECO:0000313" key="15">
    <source>
        <dbReference type="Proteomes" id="UP000236731"/>
    </source>
</evidence>
<dbReference type="AlphaFoldDB" id="A0A1H5TND5"/>
<gene>
    <name evidence="14" type="ORF">SAMN05421877_10237</name>
</gene>
<dbReference type="InterPro" id="IPR013986">
    <property type="entry name" value="DExx_box_DNA_helicase_dom_sf"/>
</dbReference>
<dbReference type="InterPro" id="IPR027417">
    <property type="entry name" value="P-loop_NTPase"/>
</dbReference>
<evidence type="ECO:0000256" key="11">
    <source>
        <dbReference type="ARBA" id="ARBA00048988"/>
    </source>
</evidence>
<accession>A0A1H5TND5</accession>
<evidence type="ECO:0000256" key="1">
    <source>
        <dbReference type="ARBA" id="ARBA00009922"/>
    </source>
</evidence>
<keyword evidence="4 12" id="KW-0347">Helicase</keyword>
<dbReference type="PANTHER" id="PTHR11070">
    <property type="entry name" value="UVRD / RECB / PCRA DNA HELICASE FAMILY MEMBER"/>
    <property type="match status" value="1"/>
</dbReference>
<dbReference type="EMBL" id="FNUT01000002">
    <property type="protein sequence ID" value="SEF64325.1"/>
    <property type="molecule type" value="Genomic_DNA"/>
</dbReference>
<evidence type="ECO:0000256" key="5">
    <source>
        <dbReference type="ARBA" id="ARBA00022840"/>
    </source>
</evidence>
<keyword evidence="3 12" id="KW-0378">Hydrolase</keyword>
<keyword evidence="15" id="KW-1185">Reference proteome</keyword>
<feature type="domain" description="UvrD-like helicase ATP-binding" evidence="13">
    <location>
        <begin position="6"/>
        <end position="282"/>
    </location>
</feature>
<dbReference type="InterPro" id="IPR014016">
    <property type="entry name" value="UvrD-like_ATP-bd"/>
</dbReference>
<dbReference type="InterPro" id="IPR014017">
    <property type="entry name" value="DNA_helicase_UvrD-like_C"/>
</dbReference>
<evidence type="ECO:0000256" key="7">
    <source>
        <dbReference type="ARBA" id="ARBA00023235"/>
    </source>
</evidence>
<evidence type="ECO:0000256" key="9">
    <source>
        <dbReference type="ARBA" id="ARBA00034808"/>
    </source>
</evidence>
<proteinExistence type="inferred from homology"/>
<evidence type="ECO:0000256" key="12">
    <source>
        <dbReference type="PROSITE-ProRule" id="PRU00560"/>
    </source>
</evidence>
<dbReference type="GO" id="GO:0005524">
    <property type="term" value="F:ATP binding"/>
    <property type="evidence" value="ECO:0007669"/>
    <property type="project" value="UniProtKB-UniRule"/>
</dbReference>